<sequence>MIASIILFLFSLSNGLTIRRQTTDASKLLVGIGDSWTSGDGGGSVGANGRSPNAYPLVAAKILNWEGKNLARGGSKINDIAAQLKTFSTLPFPPTHIVVGTGGNDLGVAEALIQVTLLNNLAAVSSKLITIKPRLVSVYKDIQKYVPTAKVYAVPYPNFVGNSNKLPNESKCRLMMELLTTTIKEAAAEANIGYIDVSGAFKGHEMYSEEPFIWGLFDKSAAHPNQKGYTKMGEIVAAHLQAESN</sequence>
<evidence type="ECO:0000313" key="3">
    <source>
        <dbReference type="EMBL" id="CAF1035605.1"/>
    </source>
</evidence>
<keyword evidence="1" id="KW-0732">Signal</keyword>
<keyword evidence="4" id="KW-1185">Reference proteome</keyword>
<dbReference type="EMBL" id="CAJNOM010000095">
    <property type="protein sequence ID" value="CAF1035605.1"/>
    <property type="molecule type" value="Genomic_DNA"/>
</dbReference>
<dbReference type="Gene3D" id="3.40.50.1110">
    <property type="entry name" value="SGNH hydrolase"/>
    <property type="match status" value="1"/>
</dbReference>
<feature type="chain" id="PRO_5032927959" description="SGNH hydrolase-type esterase domain-containing protein" evidence="1">
    <location>
        <begin position="16"/>
        <end position="245"/>
    </location>
</feature>
<reference evidence="3" key="1">
    <citation type="submission" date="2021-02" db="EMBL/GenBank/DDBJ databases">
        <authorList>
            <person name="Nowell W R."/>
        </authorList>
    </citation>
    <scope>NUCLEOTIDE SEQUENCE</scope>
</reference>
<organism evidence="3 4">
    <name type="scientific">Adineta steineri</name>
    <dbReference type="NCBI Taxonomy" id="433720"/>
    <lineage>
        <taxon>Eukaryota</taxon>
        <taxon>Metazoa</taxon>
        <taxon>Spiralia</taxon>
        <taxon>Gnathifera</taxon>
        <taxon>Rotifera</taxon>
        <taxon>Eurotatoria</taxon>
        <taxon>Bdelloidea</taxon>
        <taxon>Adinetida</taxon>
        <taxon>Adinetidae</taxon>
        <taxon>Adineta</taxon>
    </lineage>
</organism>
<dbReference type="InterPro" id="IPR013830">
    <property type="entry name" value="SGNH_hydro"/>
</dbReference>
<dbReference type="GO" id="GO:0004806">
    <property type="term" value="F:triacylglycerol lipase activity"/>
    <property type="evidence" value="ECO:0007669"/>
    <property type="project" value="TreeGrafter"/>
</dbReference>
<feature type="domain" description="SGNH hydrolase-type esterase" evidence="2">
    <location>
        <begin position="32"/>
        <end position="230"/>
    </location>
</feature>
<dbReference type="InterPro" id="IPR037460">
    <property type="entry name" value="SEST-like"/>
</dbReference>
<evidence type="ECO:0000256" key="1">
    <source>
        <dbReference type="SAM" id="SignalP"/>
    </source>
</evidence>
<accession>A0A814JE50</accession>
<dbReference type="InterPro" id="IPR036514">
    <property type="entry name" value="SGNH_hydro_sf"/>
</dbReference>
<dbReference type="Proteomes" id="UP000663832">
    <property type="component" value="Unassembled WGS sequence"/>
</dbReference>
<dbReference type="PANTHER" id="PTHR37981:SF1">
    <property type="entry name" value="SGNH HYDROLASE-TYPE ESTERASE DOMAIN-CONTAINING PROTEIN"/>
    <property type="match status" value="1"/>
</dbReference>
<dbReference type="OrthoDB" id="10321726at2759"/>
<dbReference type="GO" id="GO:0019433">
    <property type="term" value="P:triglyceride catabolic process"/>
    <property type="evidence" value="ECO:0007669"/>
    <property type="project" value="TreeGrafter"/>
</dbReference>
<feature type="signal peptide" evidence="1">
    <location>
        <begin position="1"/>
        <end position="15"/>
    </location>
</feature>
<evidence type="ECO:0000259" key="2">
    <source>
        <dbReference type="Pfam" id="PF13472"/>
    </source>
</evidence>
<proteinExistence type="predicted"/>
<protein>
    <recommendedName>
        <fullName evidence="2">SGNH hydrolase-type esterase domain-containing protein</fullName>
    </recommendedName>
</protein>
<evidence type="ECO:0000313" key="4">
    <source>
        <dbReference type="Proteomes" id="UP000663832"/>
    </source>
</evidence>
<dbReference type="Pfam" id="PF13472">
    <property type="entry name" value="Lipase_GDSL_2"/>
    <property type="match status" value="1"/>
</dbReference>
<name>A0A814JE50_9BILA</name>
<dbReference type="AlphaFoldDB" id="A0A814JE50"/>
<comment type="caution">
    <text evidence="3">The sequence shown here is derived from an EMBL/GenBank/DDBJ whole genome shotgun (WGS) entry which is preliminary data.</text>
</comment>
<gene>
    <name evidence="3" type="ORF">QVE165_LOCUS16784</name>
</gene>
<dbReference type="PANTHER" id="PTHR37981">
    <property type="entry name" value="LIPASE 2"/>
    <property type="match status" value="1"/>
</dbReference>
<dbReference type="SUPFAM" id="SSF52266">
    <property type="entry name" value="SGNH hydrolase"/>
    <property type="match status" value="1"/>
</dbReference>